<dbReference type="InterPro" id="IPR024079">
    <property type="entry name" value="MetalloPept_cat_dom_sf"/>
</dbReference>
<evidence type="ECO:0000313" key="2">
    <source>
        <dbReference type="EMBL" id="NGP77662.1"/>
    </source>
</evidence>
<dbReference type="Gene3D" id="3.40.390.10">
    <property type="entry name" value="Collagenase (Catalytic Domain)"/>
    <property type="match status" value="1"/>
</dbReference>
<dbReference type="GO" id="GO:0008237">
    <property type="term" value="F:metallopeptidase activity"/>
    <property type="evidence" value="ECO:0007669"/>
    <property type="project" value="InterPro"/>
</dbReference>
<keyword evidence="3" id="KW-1185">Reference proteome</keyword>
<name>A0A6M1SXD6_9BACT</name>
<comment type="caution">
    <text evidence="2">The sequence shown here is derived from an EMBL/GenBank/DDBJ whole genome shotgun (WGS) entry which is preliminary data.</text>
</comment>
<dbReference type="EMBL" id="JAALLT010000004">
    <property type="protein sequence ID" value="NGP77662.1"/>
    <property type="molecule type" value="Genomic_DNA"/>
</dbReference>
<sequence>MSKLRFTIVLGLVLSLNLLGGCSDTSTNPDQMPPIPDYDHKVQPGTAANDFLADSNFTHLVLEVDYMPGYAPNEEALDSLGAFFEQRLHKQSISIKEPTQIESRGKDRYSANEIRAIEEEERSTFSAQDTLAAYMIIVDGKYQERDLLGIAYYNTSNAFFGPSYEEASSGIGPPSRYQIEAISFRHEFGHLFGLVNIPNSGTDMQTPHQDADHGNHCDNDQCLMYYATQRTELIQNAVSGDEITPLDANCLADLEANGGK</sequence>
<dbReference type="AlphaFoldDB" id="A0A6M1SXD6"/>
<evidence type="ECO:0000256" key="1">
    <source>
        <dbReference type="SAM" id="SignalP"/>
    </source>
</evidence>
<gene>
    <name evidence="2" type="ORF">G3570_13525</name>
</gene>
<dbReference type="SUPFAM" id="SSF55486">
    <property type="entry name" value="Metalloproteases ('zincins'), catalytic domain"/>
    <property type="match status" value="1"/>
</dbReference>
<dbReference type="Proteomes" id="UP000473278">
    <property type="component" value="Unassembled WGS sequence"/>
</dbReference>
<protein>
    <submittedName>
        <fullName evidence="2">Uncharacterized protein</fullName>
    </submittedName>
</protein>
<feature type="signal peptide" evidence="1">
    <location>
        <begin position="1"/>
        <end position="20"/>
    </location>
</feature>
<reference evidence="2 3" key="1">
    <citation type="submission" date="2020-02" db="EMBL/GenBank/DDBJ databases">
        <title>Balneolaceae bacterium YR4-1, complete genome.</title>
        <authorList>
            <person name="Li Y."/>
            <person name="Wu S."/>
        </authorList>
    </citation>
    <scope>NUCLEOTIDE SEQUENCE [LARGE SCALE GENOMIC DNA]</scope>
    <source>
        <strain evidence="2 3">YR4-1</strain>
    </source>
</reference>
<accession>A0A6M1SXD6</accession>
<dbReference type="PROSITE" id="PS51257">
    <property type="entry name" value="PROKAR_LIPOPROTEIN"/>
    <property type="match status" value="1"/>
</dbReference>
<feature type="chain" id="PRO_5026732166" evidence="1">
    <location>
        <begin position="21"/>
        <end position="260"/>
    </location>
</feature>
<keyword evidence="1" id="KW-0732">Signal</keyword>
<evidence type="ECO:0000313" key="3">
    <source>
        <dbReference type="Proteomes" id="UP000473278"/>
    </source>
</evidence>
<proteinExistence type="predicted"/>
<organism evidence="2 3">
    <name type="scientific">Halalkalibaculum roseum</name>
    <dbReference type="NCBI Taxonomy" id="2709311"/>
    <lineage>
        <taxon>Bacteria</taxon>
        <taxon>Pseudomonadati</taxon>
        <taxon>Balneolota</taxon>
        <taxon>Balneolia</taxon>
        <taxon>Balneolales</taxon>
        <taxon>Balneolaceae</taxon>
        <taxon>Halalkalibaculum</taxon>
    </lineage>
</organism>
<dbReference type="RefSeq" id="WP_165143254.1">
    <property type="nucleotide sequence ID" value="NZ_JAALLT010000004.1"/>
</dbReference>